<feature type="transmembrane region" description="Helical" evidence="11">
    <location>
        <begin position="285"/>
        <end position="304"/>
    </location>
</feature>
<keyword evidence="7" id="KW-0249">Electron transport</keyword>
<evidence type="ECO:0000313" key="13">
    <source>
        <dbReference type="EMBL" id="CAI9269478.1"/>
    </source>
</evidence>
<comment type="subcellular location">
    <subcellularLocation>
        <location evidence="2">Membrane</location>
        <topology evidence="2">Multi-pass membrane protein</topology>
    </subcellularLocation>
</comment>
<dbReference type="GO" id="GO:0020037">
    <property type="term" value="F:heme binding"/>
    <property type="evidence" value="ECO:0007669"/>
    <property type="project" value="TreeGrafter"/>
</dbReference>
<gene>
    <name evidence="13" type="ORF">LSALG_LOCUS9851</name>
</gene>
<reference evidence="13" key="1">
    <citation type="submission" date="2023-04" db="EMBL/GenBank/DDBJ databases">
        <authorList>
            <person name="Vijverberg K."/>
            <person name="Xiong W."/>
            <person name="Schranz E."/>
        </authorList>
    </citation>
    <scope>NUCLEOTIDE SEQUENCE</scope>
</reference>
<evidence type="ECO:0000259" key="12">
    <source>
        <dbReference type="PROSITE" id="PS50939"/>
    </source>
</evidence>
<dbReference type="GO" id="GO:0016020">
    <property type="term" value="C:membrane"/>
    <property type="evidence" value="ECO:0007669"/>
    <property type="project" value="UniProtKB-SubCell"/>
</dbReference>
<keyword evidence="6" id="KW-0479">Metal-binding</keyword>
<keyword evidence="10 11" id="KW-0472">Membrane</keyword>
<dbReference type="Gene3D" id="1.20.120.1770">
    <property type="match status" value="1"/>
</dbReference>
<evidence type="ECO:0000256" key="3">
    <source>
        <dbReference type="ARBA" id="ARBA00022448"/>
    </source>
</evidence>
<evidence type="ECO:0000256" key="9">
    <source>
        <dbReference type="ARBA" id="ARBA00023004"/>
    </source>
</evidence>
<comment type="cofactor">
    <cofactor evidence="1">
        <name>heme b</name>
        <dbReference type="ChEBI" id="CHEBI:60344"/>
    </cofactor>
</comment>
<sequence length="498" mass="56219">MGPLQHKVKAPSTLRVTSFNFGYTCVMDLSVIGMLYRIKQNHHGHKKRWPSSTPHSLACTELCHHSINFVSSSRCLINDVEELELVITMHGFKKLVLSTMSTILLALHLLPFVVSSSNENHLIIPHKYIKQDSDNHKMSPRLIFEIKIHGILLWASMGFLMPLGVLIVRMFNKEDCSPRKLKALVYIHAILQILAVLLAFAGAIMSITSFENSFNNNHQRIGLALYAAIVVQTLAGFRRPKRGTKGRTLWYVFHWILGTTVSLVGIVNTYTGLKAYHKRTSMNARVWSILFTVEVSFMAFFYLFQEKWGYMQKQGVKSGDEPVIVIPSHQVENQKEVLPPQPSRKMRDVKTFRRTPFPCGTRPVSGNFFKKFGGVDGGGDKVNTCFSFGGEGRDQVFCAGFLEELSIKSQFLKLFTNFVCTTMENFVMNTMTSYSHLLGSSIKNPMLILEFNGQWVARMYDNLNVIAKDRWKCIIGDVLPPTVVQSVGNAANNPDVAE</sequence>
<dbReference type="PANTHER" id="PTHR15422">
    <property type="entry name" value="OS05G0565100 PROTEIN"/>
    <property type="match status" value="1"/>
</dbReference>
<evidence type="ECO:0000256" key="2">
    <source>
        <dbReference type="ARBA" id="ARBA00004141"/>
    </source>
</evidence>
<evidence type="ECO:0000313" key="14">
    <source>
        <dbReference type="Proteomes" id="UP001177003"/>
    </source>
</evidence>
<dbReference type="GO" id="GO:0140575">
    <property type="term" value="F:transmembrane monodehydroascorbate reductase activity"/>
    <property type="evidence" value="ECO:0007669"/>
    <property type="project" value="InterPro"/>
</dbReference>
<feature type="domain" description="Cytochrome b561" evidence="12">
    <location>
        <begin position="110"/>
        <end position="312"/>
    </location>
</feature>
<keyword evidence="5 11" id="KW-0812">Transmembrane</keyword>
<evidence type="ECO:0000256" key="11">
    <source>
        <dbReference type="SAM" id="Phobius"/>
    </source>
</evidence>
<evidence type="ECO:0000256" key="5">
    <source>
        <dbReference type="ARBA" id="ARBA00022692"/>
    </source>
</evidence>
<dbReference type="CDD" id="cd08760">
    <property type="entry name" value="Cyt_b561_FRRS1_like"/>
    <property type="match status" value="1"/>
</dbReference>
<feature type="transmembrane region" description="Helical" evidence="11">
    <location>
        <begin position="249"/>
        <end position="273"/>
    </location>
</feature>
<accession>A0AA35YDY7</accession>
<dbReference type="InterPro" id="IPR006593">
    <property type="entry name" value="Cyt_b561/ferric_Rdtase_TM"/>
</dbReference>
<evidence type="ECO:0000256" key="4">
    <source>
        <dbReference type="ARBA" id="ARBA00022617"/>
    </source>
</evidence>
<keyword evidence="3" id="KW-0813">Transport</keyword>
<dbReference type="Proteomes" id="UP001177003">
    <property type="component" value="Chromosome 1"/>
</dbReference>
<evidence type="ECO:0000256" key="8">
    <source>
        <dbReference type="ARBA" id="ARBA00022989"/>
    </source>
</evidence>
<dbReference type="PROSITE" id="PS50939">
    <property type="entry name" value="CYTOCHROME_B561"/>
    <property type="match status" value="1"/>
</dbReference>
<keyword evidence="14" id="KW-1185">Reference proteome</keyword>
<organism evidence="13 14">
    <name type="scientific">Lactuca saligna</name>
    <name type="common">Willowleaf lettuce</name>
    <dbReference type="NCBI Taxonomy" id="75948"/>
    <lineage>
        <taxon>Eukaryota</taxon>
        <taxon>Viridiplantae</taxon>
        <taxon>Streptophyta</taxon>
        <taxon>Embryophyta</taxon>
        <taxon>Tracheophyta</taxon>
        <taxon>Spermatophyta</taxon>
        <taxon>Magnoliopsida</taxon>
        <taxon>eudicotyledons</taxon>
        <taxon>Gunneridae</taxon>
        <taxon>Pentapetalae</taxon>
        <taxon>asterids</taxon>
        <taxon>campanulids</taxon>
        <taxon>Asterales</taxon>
        <taxon>Asteraceae</taxon>
        <taxon>Cichorioideae</taxon>
        <taxon>Cichorieae</taxon>
        <taxon>Lactucinae</taxon>
        <taxon>Lactuca</taxon>
    </lineage>
</organism>
<dbReference type="GO" id="GO:0046872">
    <property type="term" value="F:metal ion binding"/>
    <property type="evidence" value="ECO:0007669"/>
    <property type="project" value="UniProtKB-KW"/>
</dbReference>
<feature type="transmembrane region" description="Helical" evidence="11">
    <location>
        <begin position="95"/>
        <end position="114"/>
    </location>
</feature>
<evidence type="ECO:0000256" key="6">
    <source>
        <dbReference type="ARBA" id="ARBA00022723"/>
    </source>
</evidence>
<feature type="transmembrane region" description="Helical" evidence="11">
    <location>
        <begin position="219"/>
        <end position="237"/>
    </location>
</feature>
<evidence type="ECO:0000256" key="1">
    <source>
        <dbReference type="ARBA" id="ARBA00001970"/>
    </source>
</evidence>
<dbReference type="EMBL" id="OX465077">
    <property type="protein sequence ID" value="CAI9269478.1"/>
    <property type="molecule type" value="Genomic_DNA"/>
</dbReference>
<dbReference type="Pfam" id="PF03188">
    <property type="entry name" value="Cytochrom_B561"/>
    <property type="match status" value="1"/>
</dbReference>
<feature type="transmembrane region" description="Helical" evidence="11">
    <location>
        <begin position="183"/>
        <end position="207"/>
    </location>
</feature>
<keyword evidence="4" id="KW-0349">Heme</keyword>
<proteinExistence type="predicted"/>
<dbReference type="AlphaFoldDB" id="A0AA35YDY7"/>
<feature type="transmembrane region" description="Helical" evidence="11">
    <location>
        <begin position="20"/>
        <end position="38"/>
    </location>
</feature>
<keyword evidence="9" id="KW-0408">Iron</keyword>
<keyword evidence="8 11" id="KW-1133">Transmembrane helix</keyword>
<name>A0AA35YDY7_LACSI</name>
<dbReference type="InterPro" id="IPR045150">
    <property type="entry name" value="CYB561D1/2"/>
</dbReference>
<evidence type="ECO:0000256" key="7">
    <source>
        <dbReference type="ARBA" id="ARBA00022982"/>
    </source>
</evidence>
<feature type="transmembrane region" description="Helical" evidence="11">
    <location>
        <begin position="151"/>
        <end position="171"/>
    </location>
</feature>
<dbReference type="SMART" id="SM00665">
    <property type="entry name" value="B561"/>
    <property type="match status" value="1"/>
</dbReference>
<protein>
    <recommendedName>
        <fullName evidence="12">Cytochrome b561 domain-containing protein</fullName>
    </recommendedName>
</protein>
<dbReference type="PANTHER" id="PTHR15422:SF24">
    <property type="entry name" value="DOMON RELATED DOMAIN-CONTAINING PROTEIN"/>
    <property type="match status" value="1"/>
</dbReference>
<evidence type="ECO:0000256" key="10">
    <source>
        <dbReference type="ARBA" id="ARBA00023136"/>
    </source>
</evidence>